<evidence type="ECO:0000313" key="2">
    <source>
        <dbReference type="EMBL" id="SET49597.1"/>
    </source>
</evidence>
<evidence type="ECO:0000313" key="3">
    <source>
        <dbReference type="Proteomes" id="UP000198762"/>
    </source>
</evidence>
<sequence length="175" mass="19599">MLVYGRPSVERNAFPIIVMALRQWVETGNADEWEFFSAGEYHESIELGKGKRLVSHGKLSLSDYAEELSETSIGLSLMISPHPSYPPLEMSAFGVRVITNSYNNKDLEAVFPNIRTVHSIDPESIACELERLADDVRAGVNGLAKVKQTSELYSQFLEQGSVFEGVTNYVLERLR</sequence>
<dbReference type="STRING" id="430453.SAMN04487962_1113"/>
<evidence type="ECO:0000259" key="1">
    <source>
        <dbReference type="Pfam" id="PF22772"/>
    </source>
</evidence>
<dbReference type="EMBL" id="FOHZ01000011">
    <property type="protein sequence ID" value="SET49597.1"/>
    <property type="molecule type" value="Genomic_DNA"/>
</dbReference>
<name>A0A1I0EVD9_9GAMM</name>
<proteinExistence type="predicted"/>
<dbReference type="AlphaFoldDB" id="A0A1I0EVD9"/>
<feature type="domain" description="WsaF C-terminal" evidence="1">
    <location>
        <begin position="1"/>
        <end position="129"/>
    </location>
</feature>
<accession>A0A1I0EVD9</accession>
<protein>
    <recommendedName>
        <fullName evidence="1">WsaF C-terminal domain-containing protein</fullName>
    </recommendedName>
</protein>
<dbReference type="InterPro" id="IPR055050">
    <property type="entry name" value="WsaF_C"/>
</dbReference>
<gene>
    <name evidence="2" type="ORF">SAMN04487962_1113</name>
</gene>
<dbReference type="Proteomes" id="UP000198762">
    <property type="component" value="Unassembled WGS sequence"/>
</dbReference>
<reference evidence="3" key="1">
    <citation type="submission" date="2016-10" db="EMBL/GenBank/DDBJ databases">
        <authorList>
            <person name="Varghese N."/>
            <person name="Submissions S."/>
        </authorList>
    </citation>
    <scope>NUCLEOTIDE SEQUENCE [LARGE SCALE GENOMIC DNA]</scope>
    <source>
        <strain evidence="3">CGMCC 1.6489</strain>
    </source>
</reference>
<dbReference type="SUPFAM" id="SSF53756">
    <property type="entry name" value="UDP-Glycosyltransferase/glycogen phosphorylase"/>
    <property type="match status" value="1"/>
</dbReference>
<keyword evidence="3" id="KW-1185">Reference proteome</keyword>
<dbReference type="Pfam" id="PF22772">
    <property type="entry name" value="WsaF_C"/>
    <property type="match status" value="1"/>
</dbReference>
<organism evidence="2 3">
    <name type="scientific">Marinobacter segnicrescens</name>
    <dbReference type="NCBI Taxonomy" id="430453"/>
    <lineage>
        <taxon>Bacteria</taxon>
        <taxon>Pseudomonadati</taxon>
        <taxon>Pseudomonadota</taxon>
        <taxon>Gammaproteobacteria</taxon>
        <taxon>Pseudomonadales</taxon>
        <taxon>Marinobacteraceae</taxon>
        <taxon>Marinobacter</taxon>
    </lineage>
</organism>
<dbReference type="Gene3D" id="3.40.50.2000">
    <property type="entry name" value="Glycogen Phosphorylase B"/>
    <property type="match status" value="1"/>
</dbReference>